<dbReference type="EMBL" id="FXTK01000001">
    <property type="protein sequence ID" value="SMO37988.1"/>
    <property type="molecule type" value="Genomic_DNA"/>
</dbReference>
<dbReference type="Proteomes" id="UP000319014">
    <property type="component" value="Unassembled WGS sequence"/>
</dbReference>
<dbReference type="InterPro" id="IPR011990">
    <property type="entry name" value="TPR-like_helical_dom_sf"/>
</dbReference>
<dbReference type="InterPro" id="IPR017560">
    <property type="entry name" value="Cyt_c_biogenesis_CcmI"/>
</dbReference>
<keyword evidence="1" id="KW-0201">Cytochrome c-type biogenesis</keyword>
<sequence length="404" mass="43244">MFWIICAGLTAIIAASIAAPLLRRRSTGDEPAAAYDLRIYRDQLREVERDLERRLIEPAEAERLRAEIGRKVLTADRALERESGARRAPGGPAAVAVLAALLLGAGALYYEIGAPDKPDQPIAQRIAMAQQVYDNRPTQAEAEKVAPKPQRPPVDAEYTALIDQLRAAVAKNPDDPQGQALLAMHEERLGNLVAAKNAQAKLVALRGDSATATDHAQLAALTVDAAGGLVTRDAEAELARALELEPKNGQARYLSGYLQIQNGRPDRAFPIWADLLAQGPESAPWMPVLRASIGDLAWFAGQPDYVAPEPRTLPGPDADAMAAAEDMTPEERQQMVAGMVKGLEERLATQGGTPDEWARLISSLVVIGQKDHAQNILAEARGRFAGAADALAPIEAAAQQSGLK</sequence>
<dbReference type="AlphaFoldDB" id="A0A521ASZ4"/>
<organism evidence="2 3">
    <name type="scientific">Paracoccus laeviglucosivorans</name>
    <dbReference type="NCBI Taxonomy" id="1197861"/>
    <lineage>
        <taxon>Bacteria</taxon>
        <taxon>Pseudomonadati</taxon>
        <taxon>Pseudomonadota</taxon>
        <taxon>Alphaproteobacteria</taxon>
        <taxon>Rhodobacterales</taxon>
        <taxon>Paracoccaceae</taxon>
        <taxon>Paracoccus</taxon>
    </lineage>
</organism>
<protein>
    <submittedName>
        <fullName evidence="2">Cytochrome c-type biogenesis protein CcmH</fullName>
    </submittedName>
</protein>
<evidence type="ECO:0000313" key="3">
    <source>
        <dbReference type="Proteomes" id="UP000319014"/>
    </source>
</evidence>
<gene>
    <name evidence="2" type="ORF">SAMN06265221_101340</name>
</gene>
<dbReference type="Gene3D" id="1.25.40.10">
    <property type="entry name" value="Tetratricopeptide repeat domain"/>
    <property type="match status" value="1"/>
</dbReference>
<name>A0A521ASZ4_9RHOB</name>
<dbReference type="OrthoDB" id="9815847at2"/>
<dbReference type="GO" id="GO:0017004">
    <property type="term" value="P:cytochrome complex assembly"/>
    <property type="evidence" value="ECO:0007669"/>
    <property type="project" value="UniProtKB-KW"/>
</dbReference>
<accession>A0A521ASZ4</accession>
<dbReference type="RefSeq" id="WP_142661442.1">
    <property type="nucleotide sequence ID" value="NZ_FXTK01000001.1"/>
</dbReference>
<evidence type="ECO:0000256" key="1">
    <source>
        <dbReference type="ARBA" id="ARBA00022748"/>
    </source>
</evidence>
<dbReference type="SUPFAM" id="SSF48452">
    <property type="entry name" value="TPR-like"/>
    <property type="match status" value="1"/>
</dbReference>
<keyword evidence="3" id="KW-1185">Reference proteome</keyword>
<evidence type="ECO:0000313" key="2">
    <source>
        <dbReference type="EMBL" id="SMO37988.1"/>
    </source>
</evidence>
<dbReference type="NCBIfam" id="TIGR03142">
    <property type="entry name" value="cytochro_ccmI"/>
    <property type="match status" value="1"/>
</dbReference>
<reference evidence="2 3" key="1">
    <citation type="submission" date="2017-05" db="EMBL/GenBank/DDBJ databases">
        <authorList>
            <person name="Varghese N."/>
            <person name="Submissions S."/>
        </authorList>
    </citation>
    <scope>NUCLEOTIDE SEQUENCE [LARGE SCALE GENOMIC DNA]</scope>
    <source>
        <strain evidence="2 3">DSM 100094</strain>
    </source>
</reference>
<proteinExistence type="predicted"/>